<dbReference type="Gene3D" id="1.20.1070.10">
    <property type="entry name" value="Rhodopsin 7-helix transmembrane proteins"/>
    <property type="match status" value="1"/>
</dbReference>
<reference evidence="11 12" key="1">
    <citation type="journal article" date="2007" name="Science">
        <title>Sea anemone genome reveals ancestral eumetazoan gene repertoire and genomic organization.</title>
        <authorList>
            <person name="Putnam N.H."/>
            <person name="Srivastava M."/>
            <person name="Hellsten U."/>
            <person name="Dirks B."/>
            <person name="Chapman J."/>
            <person name="Salamov A."/>
            <person name="Terry A."/>
            <person name="Shapiro H."/>
            <person name="Lindquist E."/>
            <person name="Kapitonov V.V."/>
            <person name="Jurka J."/>
            <person name="Genikhovich G."/>
            <person name="Grigoriev I.V."/>
            <person name="Lucas S.M."/>
            <person name="Steele R.E."/>
            <person name="Finnerty J.R."/>
            <person name="Technau U."/>
            <person name="Martindale M.Q."/>
            <person name="Rokhsar D.S."/>
        </authorList>
    </citation>
    <scope>NUCLEOTIDE SEQUENCE [LARGE SCALE GENOMIC DNA]</scope>
    <source>
        <strain evidence="12">CH2 X CH6</strain>
    </source>
</reference>
<sequence>MDNSWTNTSLNGNTTTVSQDHFLCGSFIENIIEKWLRNLGYGIVFIPGVLGNLLAILAFNNQPKMQTVPNLFITNLAIADFVVSLINVPLVAVHAHLTFWPFGSFMCKLIPFVQGVSLAASVGTMIAIAADRFKPIKKTVKEAADKRVERLKERIKRLHEEVEDRFTPKEQQTALKGYLKTHGIAG</sequence>
<dbReference type="eggNOG" id="KOG3656">
    <property type="taxonomic scope" value="Eukaryota"/>
</dbReference>
<dbReference type="GO" id="GO:0016020">
    <property type="term" value="C:membrane"/>
    <property type="evidence" value="ECO:0007669"/>
    <property type="project" value="UniProtKB-SubCell"/>
</dbReference>
<evidence type="ECO:0000256" key="1">
    <source>
        <dbReference type="ARBA" id="ARBA00004141"/>
    </source>
</evidence>
<feature type="domain" description="G-protein coupled receptors family 1 profile" evidence="10">
    <location>
        <begin position="51"/>
        <end position="136"/>
    </location>
</feature>
<dbReference type="PANTHER" id="PTHR24235:SF29">
    <property type="entry name" value="GH23382P"/>
    <property type="match status" value="1"/>
</dbReference>
<dbReference type="PROSITE" id="PS50262">
    <property type="entry name" value="G_PROTEIN_RECEP_F1_2"/>
    <property type="match status" value="1"/>
</dbReference>
<evidence type="ECO:0000256" key="5">
    <source>
        <dbReference type="ARBA" id="ARBA00023136"/>
    </source>
</evidence>
<evidence type="ECO:0000256" key="7">
    <source>
        <dbReference type="ARBA" id="ARBA00023224"/>
    </source>
</evidence>
<dbReference type="STRING" id="45351.A7SD19"/>
<evidence type="ECO:0000256" key="4">
    <source>
        <dbReference type="ARBA" id="ARBA00023040"/>
    </source>
</evidence>
<comment type="similarity">
    <text evidence="8">Belongs to the G-protein coupled receptor 1 family.</text>
</comment>
<keyword evidence="7 8" id="KW-0807">Transducer</keyword>
<keyword evidence="4 8" id="KW-0297">G-protein coupled receptor</keyword>
<name>A7SD19_NEMVE</name>
<dbReference type="SUPFAM" id="SSF81321">
    <property type="entry name" value="Family A G protein-coupled receptor-like"/>
    <property type="match status" value="1"/>
</dbReference>
<dbReference type="GO" id="GO:0004930">
    <property type="term" value="F:G protein-coupled receptor activity"/>
    <property type="evidence" value="ECO:0007669"/>
    <property type="project" value="UniProtKB-KW"/>
</dbReference>
<dbReference type="Proteomes" id="UP000001593">
    <property type="component" value="Unassembled WGS sequence"/>
</dbReference>
<evidence type="ECO:0000256" key="8">
    <source>
        <dbReference type="RuleBase" id="RU000688"/>
    </source>
</evidence>
<evidence type="ECO:0000256" key="2">
    <source>
        <dbReference type="ARBA" id="ARBA00022692"/>
    </source>
</evidence>
<keyword evidence="2 8" id="KW-0812">Transmembrane</keyword>
<dbReference type="Pfam" id="PF00001">
    <property type="entry name" value="7tm_1"/>
    <property type="match status" value="1"/>
</dbReference>
<evidence type="ECO:0000256" key="6">
    <source>
        <dbReference type="ARBA" id="ARBA00023170"/>
    </source>
</evidence>
<accession>A7SD19</accession>
<evidence type="ECO:0000313" key="11">
    <source>
        <dbReference type="EMBL" id="EDO38439.1"/>
    </source>
</evidence>
<protein>
    <recommendedName>
        <fullName evidence="10">G-protein coupled receptors family 1 profile domain-containing protein</fullName>
    </recommendedName>
</protein>
<keyword evidence="6 8" id="KW-0675">Receptor</keyword>
<dbReference type="InterPro" id="IPR000276">
    <property type="entry name" value="GPCR_Rhodpsn"/>
</dbReference>
<dbReference type="InterPro" id="IPR017452">
    <property type="entry name" value="GPCR_Rhodpsn_7TM"/>
</dbReference>
<keyword evidence="12" id="KW-1185">Reference proteome</keyword>
<feature type="transmembrane region" description="Helical" evidence="9">
    <location>
        <begin position="109"/>
        <end position="130"/>
    </location>
</feature>
<proteinExistence type="inferred from homology"/>
<feature type="transmembrane region" description="Helical" evidence="9">
    <location>
        <begin position="39"/>
        <end position="59"/>
    </location>
</feature>
<evidence type="ECO:0000313" key="12">
    <source>
        <dbReference type="Proteomes" id="UP000001593"/>
    </source>
</evidence>
<dbReference type="PhylomeDB" id="A7SD19"/>
<comment type="subcellular location">
    <subcellularLocation>
        <location evidence="1">Membrane</location>
        <topology evidence="1">Multi-pass membrane protein</topology>
    </subcellularLocation>
</comment>
<feature type="transmembrane region" description="Helical" evidence="9">
    <location>
        <begin position="71"/>
        <end position="97"/>
    </location>
</feature>
<keyword evidence="3 9" id="KW-1133">Transmembrane helix</keyword>
<dbReference type="PANTHER" id="PTHR24235">
    <property type="entry name" value="NEUROPEPTIDE Y RECEPTOR"/>
    <property type="match status" value="1"/>
</dbReference>
<evidence type="ECO:0000256" key="3">
    <source>
        <dbReference type="ARBA" id="ARBA00022989"/>
    </source>
</evidence>
<gene>
    <name evidence="11" type="ORF">NEMVEDRAFT_v1g244410</name>
</gene>
<organism evidence="11 12">
    <name type="scientific">Nematostella vectensis</name>
    <name type="common">Starlet sea anemone</name>
    <dbReference type="NCBI Taxonomy" id="45351"/>
    <lineage>
        <taxon>Eukaryota</taxon>
        <taxon>Metazoa</taxon>
        <taxon>Cnidaria</taxon>
        <taxon>Anthozoa</taxon>
        <taxon>Hexacorallia</taxon>
        <taxon>Actiniaria</taxon>
        <taxon>Edwardsiidae</taxon>
        <taxon>Nematostella</taxon>
    </lineage>
</organism>
<evidence type="ECO:0000256" key="9">
    <source>
        <dbReference type="SAM" id="Phobius"/>
    </source>
</evidence>
<dbReference type="PRINTS" id="PR00237">
    <property type="entry name" value="GPCRRHODOPSN"/>
</dbReference>
<dbReference type="PROSITE" id="PS00237">
    <property type="entry name" value="G_PROTEIN_RECEP_F1_1"/>
    <property type="match status" value="1"/>
</dbReference>
<keyword evidence="5 9" id="KW-0472">Membrane</keyword>
<dbReference type="InParanoid" id="A7SD19"/>
<evidence type="ECO:0000259" key="10">
    <source>
        <dbReference type="PROSITE" id="PS50262"/>
    </source>
</evidence>
<dbReference type="EMBL" id="DS469626">
    <property type="protein sequence ID" value="EDO38439.1"/>
    <property type="molecule type" value="Genomic_DNA"/>
</dbReference>
<dbReference type="AlphaFoldDB" id="A7SD19"/>
<dbReference type="HOGENOM" id="CLU_1456090_0_0_1"/>